<dbReference type="InterPro" id="IPR056884">
    <property type="entry name" value="NPHP3-like_N"/>
</dbReference>
<name>A0A2P4ZTQ6_9HYPO</name>
<dbReference type="PANTHER" id="PTHR40619">
    <property type="entry name" value="FUNGAL STAND N-TERMINAL GOODBYE DOMAIN-CONTAINING PROTEIN"/>
    <property type="match status" value="1"/>
</dbReference>
<protein>
    <recommendedName>
        <fullName evidence="2">Nephrocystin 3-like N-terminal domain-containing protein</fullName>
    </recommendedName>
</protein>
<dbReference type="Pfam" id="PF24883">
    <property type="entry name" value="NPHP3_N"/>
    <property type="match status" value="1"/>
</dbReference>
<evidence type="ECO:0000256" key="1">
    <source>
        <dbReference type="ARBA" id="ARBA00022737"/>
    </source>
</evidence>
<keyword evidence="4" id="KW-1185">Reference proteome</keyword>
<dbReference type="GeneID" id="29981308"/>
<evidence type="ECO:0000313" key="4">
    <source>
        <dbReference type="Proteomes" id="UP000054821"/>
    </source>
</evidence>
<dbReference type="STRING" id="398673.A0A2P4ZTQ6"/>
<proteinExistence type="predicted"/>
<accession>A0A2P4ZTQ6</accession>
<keyword evidence="1" id="KW-0677">Repeat</keyword>
<organism evidence="3 4">
    <name type="scientific">Trichoderma gamsii</name>
    <dbReference type="NCBI Taxonomy" id="398673"/>
    <lineage>
        <taxon>Eukaryota</taxon>
        <taxon>Fungi</taxon>
        <taxon>Dikarya</taxon>
        <taxon>Ascomycota</taxon>
        <taxon>Pezizomycotina</taxon>
        <taxon>Sordariomycetes</taxon>
        <taxon>Hypocreomycetidae</taxon>
        <taxon>Hypocreales</taxon>
        <taxon>Hypocreaceae</taxon>
        <taxon>Trichoderma</taxon>
    </lineage>
</organism>
<dbReference type="RefSeq" id="XP_018665496.1">
    <property type="nucleotide sequence ID" value="XM_018801225.1"/>
</dbReference>
<evidence type="ECO:0000259" key="2">
    <source>
        <dbReference type="Pfam" id="PF24883"/>
    </source>
</evidence>
<comment type="caution">
    <text evidence="3">The sequence shown here is derived from an EMBL/GenBank/DDBJ whole genome shotgun (WGS) entry which is preliminary data.</text>
</comment>
<dbReference type="AlphaFoldDB" id="A0A2P4ZTQ6"/>
<feature type="domain" description="Nephrocystin 3-like N-terminal" evidence="2">
    <location>
        <begin position="140"/>
        <end position="277"/>
    </location>
</feature>
<sequence>MFEGSEYLAGLERSLKSIEDKSNGLRNQGRNTHIATSQQHSLRNAMEIERRHKANNVNTAELGEVQQKNVHLQVENANLRSRSRSPNNLFLAQQHVGIQRTYLEEQELRYLLNISDKDVDMSFIAKRKSHLLYGELSRAEQLINDAKFRTWMTSPESTKLLILWNQRPPKSHAGISPISTLCASLAPMFYDHDRFVCCIWFCGLHDKSGNDDTRAMLASLIDQICQQYLFDFDNLEVDGVNKELLENRDPEELYNLLYTLIKTLPADITLMLLIDEAYIYEREKFEDGLSIFDELVKLVEDESLSTTVKLLFASTGRVGYLGEVFQQGGQVLNVETAAHQGGAPSEKRMTRQMMRNFED</sequence>
<dbReference type="EMBL" id="JPDN02000009">
    <property type="protein sequence ID" value="PON27685.1"/>
    <property type="molecule type" value="Genomic_DNA"/>
</dbReference>
<evidence type="ECO:0000313" key="3">
    <source>
        <dbReference type="EMBL" id="PON27685.1"/>
    </source>
</evidence>
<dbReference type="PANTHER" id="PTHR40619:SF3">
    <property type="entry name" value="FUNGAL STAND N-TERMINAL GOODBYE DOMAIN-CONTAINING PROTEIN"/>
    <property type="match status" value="1"/>
</dbReference>
<gene>
    <name evidence="3" type="ORF">TGAM01_v203452</name>
</gene>
<reference evidence="3 4" key="1">
    <citation type="journal article" date="2016" name="Genome Announc.">
        <title>Draft Whole-Genome Sequence of Trichoderma gamsii T6085, a Promising Biocontrol Agent of Fusarium Head Blight on Wheat.</title>
        <authorList>
            <person name="Baroncelli R."/>
            <person name="Zapparata A."/>
            <person name="Piaggeschi G."/>
            <person name="Sarrocco S."/>
            <person name="Vannacci G."/>
        </authorList>
    </citation>
    <scope>NUCLEOTIDE SEQUENCE [LARGE SCALE GENOMIC DNA]</scope>
    <source>
        <strain evidence="3 4">T6085</strain>
    </source>
</reference>
<dbReference type="Proteomes" id="UP000054821">
    <property type="component" value="Unassembled WGS sequence"/>
</dbReference>